<dbReference type="EMBL" id="GBXM01070717">
    <property type="protein sequence ID" value="JAH37860.1"/>
    <property type="molecule type" value="Transcribed_RNA"/>
</dbReference>
<dbReference type="AlphaFoldDB" id="A0A0E9SB09"/>
<protein>
    <submittedName>
        <fullName evidence="1">Uncharacterized protein</fullName>
    </submittedName>
</protein>
<reference evidence="1" key="2">
    <citation type="journal article" date="2015" name="Fish Shellfish Immunol.">
        <title>Early steps in the European eel (Anguilla anguilla)-Vibrio vulnificus interaction in the gills: Role of the RtxA13 toxin.</title>
        <authorList>
            <person name="Callol A."/>
            <person name="Pajuelo D."/>
            <person name="Ebbesson L."/>
            <person name="Teles M."/>
            <person name="MacKenzie S."/>
            <person name="Amaro C."/>
        </authorList>
    </citation>
    <scope>NUCLEOTIDE SEQUENCE</scope>
</reference>
<name>A0A0E9SB09_ANGAN</name>
<sequence>MTRTILNIGCTYVVFFCGRSQILQNGHEPHRNYIKFHTRKHSCLDQV</sequence>
<proteinExistence type="predicted"/>
<accession>A0A0E9SB09</accession>
<organism evidence="1">
    <name type="scientific">Anguilla anguilla</name>
    <name type="common">European freshwater eel</name>
    <name type="synonym">Muraena anguilla</name>
    <dbReference type="NCBI Taxonomy" id="7936"/>
    <lineage>
        <taxon>Eukaryota</taxon>
        <taxon>Metazoa</taxon>
        <taxon>Chordata</taxon>
        <taxon>Craniata</taxon>
        <taxon>Vertebrata</taxon>
        <taxon>Euteleostomi</taxon>
        <taxon>Actinopterygii</taxon>
        <taxon>Neopterygii</taxon>
        <taxon>Teleostei</taxon>
        <taxon>Anguilliformes</taxon>
        <taxon>Anguillidae</taxon>
        <taxon>Anguilla</taxon>
    </lineage>
</organism>
<evidence type="ECO:0000313" key="1">
    <source>
        <dbReference type="EMBL" id="JAH37860.1"/>
    </source>
</evidence>
<reference evidence="1" key="1">
    <citation type="submission" date="2014-11" db="EMBL/GenBank/DDBJ databases">
        <authorList>
            <person name="Amaro Gonzalez C."/>
        </authorList>
    </citation>
    <scope>NUCLEOTIDE SEQUENCE</scope>
</reference>